<protein>
    <submittedName>
        <fullName evidence="1">Uncharacterized protein</fullName>
    </submittedName>
</protein>
<dbReference type="EMBL" id="KR029577">
    <property type="protein sequence ID" value="AKH45913.1"/>
    <property type="molecule type" value="Genomic_DNA"/>
</dbReference>
<organism evidence="1">
    <name type="scientific">uncultured marine virus</name>
    <dbReference type="NCBI Taxonomy" id="186617"/>
    <lineage>
        <taxon>Viruses</taxon>
        <taxon>environmental samples</taxon>
    </lineage>
</organism>
<proteinExistence type="predicted"/>
<evidence type="ECO:0000313" key="1">
    <source>
        <dbReference type="EMBL" id="AKH45913.1"/>
    </source>
</evidence>
<sequence>MTSQIDSSQFYRECAGCSAELPKNAQCLACNPIEVEMPLHPSADAIPVVTDAAPLPNPDLVGLSVTINASGDYVIHKTGKPATVTVELSSLERFNSEAANELAGAVATSDRAQKVYRFCKAVDIRASLESMGGNS</sequence>
<accession>A0A0F7L362</accession>
<reference evidence="1" key="1">
    <citation type="journal article" date="2015" name="Front. Microbiol.">
        <title>Combining genomic sequencing methods to explore viral diversity and reveal potential virus-host interactions.</title>
        <authorList>
            <person name="Chow C.E."/>
            <person name="Winget D.M."/>
            <person name="White R.A.III."/>
            <person name="Hallam S.J."/>
            <person name="Suttle C.A."/>
        </authorList>
    </citation>
    <scope>NUCLEOTIDE SEQUENCE</scope>
    <source>
        <strain evidence="1">Anoxic3_1</strain>
    </source>
</reference>
<name>A0A0F7L362_9VIRU</name>
<reference evidence="1" key="2">
    <citation type="submission" date="2015-03" db="EMBL/GenBank/DDBJ databases">
        <authorList>
            <person name="Chow C.-E.T."/>
            <person name="Winget D.M."/>
            <person name="White R.A.III."/>
            <person name="Hallam S.J."/>
            <person name="Suttle C.A."/>
        </authorList>
    </citation>
    <scope>NUCLEOTIDE SEQUENCE</scope>
    <source>
        <strain evidence="1">Anoxic3_1</strain>
    </source>
</reference>